<name>A0AAE0ZY76_9GAST</name>
<dbReference type="EMBL" id="JAWDGP010003173">
    <property type="protein sequence ID" value="KAK3776802.1"/>
    <property type="molecule type" value="Genomic_DNA"/>
</dbReference>
<reference evidence="2" key="1">
    <citation type="journal article" date="2023" name="G3 (Bethesda)">
        <title>A reference genome for the long-term kleptoplast-retaining sea slug Elysia crispata morphotype clarki.</title>
        <authorList>
            <person name="Eastman K.E."/>
            <person name="Pendleton A.L."/>
            <person name="Shaikh M.A."/>
            <person name="Suttiyut T."/>
            <person name="Ogas R."/>
            <person name="Tomko P."/>
            <person name="Gavelis G."/>
            <person name="Widhalm J.R."/>
            <person name="Wisecaver J.H."/>
        </authorList>
    </citation>
    <scope>NUCLEOTIDE SEQUENCE</scope>
    <source>
        <strain evidence="2">ECLA1</strain>
    </source>
</reference>
<feature type="signal peptide" evidence="1">
    <location>
        <begin position="1"/>
        <end position="16"/>
    </location>
</feature>
<keyword evidence="3" id="KW-1185">Reference proteome</keyword>
<protein>
    <submittedName>
        <fullName evidence="2">Uncharacterized protein</fullName>
    </submittedName>
</protein>
<evidence type="ECO:0000256" key="1">
    <source>
        <dbReference type="SAM" id="SignalP"/>
    </source>
</evidence>
<feature type="chain" id="PRO_5042128173" evidence="1">
    <location>
        <begin position="17"/>
        <end position="116"/>
    </location>
</feature>
<proteinExistence type="predicted"/>
<dbReference type="AlphaFoldDB" id="A0AAE0ZY76"/>
<gene>
    <name evidence="2" type="ORF">RRG08_024579</name>
</gene>
<organism evidence="2 3">
    <name type="scientific">Elysia crispata</name>
    <name type="common">lettuce slug</name>
    <dbReference type="NCBI Taxonomy" id="231223"/>
    <lineage>
        <taxon>Eukaryota</taxon>
        <taxon>Metazoa</taxon>
        <taxon>Spiralia</taxon>
        <taxon>Lophotrochozoa</taxon>
        <taxon>Mollusca</taxon>
        <taxon>Gastropoda</taxon>
        <taxon>Heterobranchia</taxon>
        <taxon>Euthyneura</taxon>
        <taxon>Panpulmonata</taxon>
        <taxon>Sacoglossa</taxon>
        <taxon>Placobranchoidea</taxon>
        <taxon>Plakobranchidae</taxon>
        <taxon>Elysia</taxon>
    </lineage>
</organism>
<evidence type="ECO:0000313" key="3">
    <source>
        <dbReference type="Proteomes" id="UP001283361"/>
    </source>
</evidence>
<dbReference type="Proteomes" id="UP001283361">
    <property type="component" value="Unassembled WGS sequence"/>
</dbReference>
<evidence type="ECO:0000313" key="2">
    <source>
        <dbReference type="EMBL" id="KAK3776802.1"/>
    </source>
</evidence>
<comment type="caution">
    <text evidence="2">The sequence shown here is derived from an EMBL/GenBank/DDBJ whole genome shotgun (WGS) entry which is preliminary data.</text>
</comment>
<accession>A0AAE0ZY76</accession>
<sequence length="116" mass="12716">MSRFLVAWFFMPDSLSFSFFGFPGIYDDAVDTVSAGTHCSALNFLAFDLLVGFGDIESTPNIARSNGKHLKIIRPDEEGGIGAPGSVSDFSTLCCLGGRQARWKLHCRADKQQHEI</sequence>
<keyword evidence="1" id="KW-0732">Signal</keyword>